<dbReference type="OrthoDB" id="18453at2759"/>
<comment type="caution">
    <text evidence="1">The sequence shown here is derived from an EMBL/GenBank/DDBJ whole genome shotgun (WGS) entry which is preliminary data.</text>
</comment>
<gene>
    <name evidence="1" type="primary">PITPNM2_2</name>
    <name evidence="1" type="ORF">OS493_004217</name>
</gene>
<dbReference type="GO" id="GO:0035091">
    <property type="term" value="F:phosphatidylinositol binding"/>
    <property type="evidence" value="ECO:0007669"/>
    <property type="project" value="TreeGrafter"/>
</dbReference>
<dbReference type="InterPro" id="IPR001666">
    <property type="entry name" value="PI_transfer"/>
</dbReference>
<name>A0A9W9ZSQ3_9CNID</name>
<evidence type="ECO:0000313" key="2">
    <source>
        <dbReference type="Proteomes" id="UP001163046"/>
    </source>
</evidence>
<keyword evidence="2" id="KW-1185">Reference proteome</keyword>
<dbReference type="GO" id="GO:0008525">
    <property type="term" value="F:phosphatidylcholine transporter activity"/>
    <property type="evidence" value="ECO:0007669"/>
    <property type="project" value="TreeGrafter"/>
</dbReference>
<evidence type="ECO:0000313" key="1">
    <source>
        <dbReference type="EMBL" id="KAJ7387243.1"/>
    </source>
</evidence>
<dbReference type="GO" id="GO:0008526">
    <property type="term" value="F:phosphatidylinositol transfer activity"/>
    <property type="evidence" value="ECO:0007669"/>
    <property type="project" value="TreeGrafter"/>
</dbReference>
<dbReference type="Proteomes" id="UP001163046">
    <property type="component" value="Unassembled WGS sequence"/>
</dbReference>
<dbReference type="PANTHER" id="PTHR10658">
    <property type="entry name" value="PHOSPHATIDYLINOSITOL TRANSFER PROTEIN"/>
    <property type="match status" value="1"/>
</dbReference>
<dbReference type="GO" id="GO:0005737">
    <property type="term" value="C:cytoplasm"/>
    <property type="evidence" value="ECO:0007669"/>
    <property type="project" value="TreeGrafter"/>
</dbReference>
<dbReference type="PANTHER" id="PTHR10658:SF81">
    <property type="entry name" value="PROTEIN RETINAL DEGENERATION B"/>
    <property type="match status" value="1"/>
</dbReference>
<organism evidence="1 2">
    <name type="scientific">Desmophyllum pertusum</name>
    <dbReference type="NCBI Taxonomy" id="174260"/>
    <lineage>
        <taxon>Eukaryota</taxon>
        <taxon>Metazoa</taxon>
        <taxon>Cnidaria</taxon>
        <taxon>Anthozoa</taxon>
        <taxon>Hexacorallia</taxon>
        <taxon>Scleractinia</taxon>
        <taxon>Caryophylliina</taxon>
        <taxon>Caryophylliidae</taxon>
        <taxon>Desmophyllum</taxon>
    </lineage>
</organism>
<accession>A0A9W9ZSQ3</accession>
<dbReference type="AlphaFoldDB" id="A0A9W9ZSQ3"/>
<sequence length="306" mass="33291">MHKRSLKSTLSVQICCPYITWTSVTVFKSLELDTDSSRGSRDSLDSLASSVVDDLSSDKSPRLFRKEKLCNKVSDTSTCSLPSTRITSLLLVIHGGTQIDTGLDPTSRDMDFKLIQDAFDAVINSHYRGAVGRIALRLVECPAICSKALNLLSQLCTYSESDSDVASINSGFTPVSSSFPLSAISLMVSSSPFYDEAVNAMVVATNMVYQDFLKSEEGQGFRGEVCLLGDCMGALLAYDALTTSVNTLKNRTQSFITNTAMLSPNPPHLRLSTTQRQTGACQENHGASVATRRPVRATWRTRTPFG</sequence>
<dbReference type="EMBL" id="MU825874">
    <property type="protein sequence ID" value="KAJ7387243.1"/>
    <property type="molecule type" value="Genomic_DNA"/>
</dbReference>
<dbReference type="GO" id="GO:0031210">
    <property type="term" value="F:phosphatidylcholine binding"/>
    <property type="evidence" value="ECO:0007669"/>
    <property type="project" value="TreeGrafter"/>
</dbReference>
<reference evidence="1" key="1">
    <citation type="submission" date="2023-01" db="EMBL/GenBank/DDBJ databases">
        <title>Genome assembly of the deep-sea coral Lophelia pertusa.</title>
        <authorList>
            <person name="Herrera S."/>
            <person name="Cordes E."/>
        </authorList>
    </citation>
    <scope>NUCLEOTIDE SEQUENCE</scope>
    <source>
        <strain evidence="1">USNM1676648</strain>
        <tissue evidence="1">Polyp</tissue>
    </source>
</reference>
<protein>
    <submittedName>
        <fullName evidence="1">Membrane-associated phosphatidylinositol transfer protein 2</fullName>
    </submittedName>
</protein>
<proteinExistence type="predicted"/>